<feature type="compositionally biased region" description="Polar residues" evidence="3">
    <location>
        <begin position="785"/>
        <end position="794"/>
    </location>
</feature>
<dbReference type="GO" id="GO:0007165">
    <property type="term" value="P:signal transduction"/>
    <property type="evidence" value="ECO:0007669"/>
    <property type="project" value="InterPro"/>
</dbReference>
<evidence type="ECO:0000259" key="5">
    <source>
        <dbReference type="PROSITE" id="PS51741"/>
    </source>
</evidence>
<organism evidence="6 7">
    <name type="scientific">Panagrellus redivivus</name>
    <name type="common">Microworm</name>
    <dbReference type="NCBI Taxonomy" id="6233"/>
    <lineage>
        <taxon>Eukaryota</taxon>
        <taxon>Metazoa</taxon>
        <taxon>Ecdysozoa</taxon>
        <taxon>Nematoda</taxon>
        <taxon>Chromadorea</taxon>
        <taxon>Rhabditida</taxon>
        <taxon>Tylenchina</taxon>
        <taxon>Panagrolaimomorpha</taxon>
        <taxon>Panagrolaimoidea</taxon>
        <taxon>Panagrolaimidae</taxon>
        <taxon>Panagrellus</taxon>
    </lineage>
</organism>
<dbReference type="SUPFAM" id="SSF48350">
    <property type="entry name" value="GTPase activation domain, GAP"/>
    <property type="match status" value="1"/>
</dbReference>
<sequence>MSFSSFAKGSLKELNQQTQAVRAQVNDQLKCLDGRIDNQIHILSEMNEFFKKKAELDADYARSMEKLAKSCMLKHKNERSKRSQWPLFSTCTLYQQLVDDFKEEAKLRAQNAEVMGNVVTQAVINRCNTMHKMSKKARSVGEQAYGELIRVLDELASAMKTYHSCHSDFITVDSKWRLAKASKEKSVDSQSLKKQKSVQKTFDKVSTKYEAAAIKDDRARNEYLLCIDAANAAMHKYYGHDISELIDGTDVGFEHWLQTLLANLISLRKNACQQEMTSLAGLSTFRESLQLSVDKQKFFEANSTVFMLPKPFEFRRDSSENVSHVVVSRSLGSELSLRRDQIVKRLGKLNAETNEYIDAIEHQDDHIKNLISTALTVQITDDGIVDNRPPVDVSEGALEEANQIYWDKLRHLLLNGNLMSRLEARANSISAVLNNHPGPQSHEELRSLPQSPSSPEWLARTRRTRRVNPDSRSSLQKRPRLFGGSLAEYTELTGEEIPLVVISCIRLLSLHALHHQGVFRVSGSQVDINAMKEAFEQGEDPLVNTVSPSDVNSIAGVLKAYLRELREPLFPVYLFEQLTNCAKCADVADFTAQITPLLSKLPVATYRLLRYLFAFLNRLSQNSDENMMDPYNLAICFGPTLLPIPDDKDQVYYQNSVNEVVKNLIEYHSSIFSSSIPPGPVYRAYDDGVNYADDEDEFNASGVGGSEAGSSRNGHHADFGLMTNSIHSSLRNHNGMERQIANAAAAIASQRRSLYGNSILSPNPASNVMSYEEGDERSMLRIGQTSTPHNLNMPSSAASSIARASISSESTASSSGNNQKENRSNSVIHDSPSLNRVLRTANTLQERSSVDSGIGAKPACQQTSPGSSNTTDSSGQSALNETYIVNNADKSISRTRTIRSIPLSAQMSFHNCNDVPPPMLPISRKDLPQSESLRALDSGKVTPISNVSITSSPTAEKHSGFHTTEPMSPTVTPSHLV</sequence>
<evidence type="ECO:0000259" key="4">
    <source>
        <dbReference type="PROSITE" id="PS50238"/>
    </source>
</evidence>
<feature type="domain" description="Rho-GAP" evidence="4">
    <location>
        <begin position="484"/>
        <end position="672"/>
    </location>
</feature>
<proteinExistence type="predicted"/>
<dbReference type="FunFam" id="1.10.555.10:FF:000112">
    <property type="entry name" value="SLIT-ROBO Rho GTPase-activating protein 3"/>
    <property type="match status" value="1"/>
</dbReference>
<dbReference type="PROSITE" id="PS50238">
    <property type="entry name" value="RHOGAP"/>
    <property type="match status" value="1"/>
</dbReference>
<evidence type="ECO:0000256" key="1">
    <source>
        <dbReference type="ARBA" id="ARBA00023054"/>
    </source>
</evidence>
<dbReference type="PROSITE" id="PS51741">
    <property type="entry name" value="F_BAR"/>
    <property type="match status" value="1"/>
</dbReference>
<feature type="region of interest" description="Disordered" evidence="3">
    <location>
        <begin position="785"/>
        <end position="834"/>
    </location>
</feature>
<dbReference type="Pfam" id="PF00620">
    <property type="entry name" value="RhoGAP"/>
    <property type="match status" value="1"/>
</dbReference>
<protein>
    <submittedName>
        <fullName evidence="7">Rho-GAP domain-containing protein</fullName>
    </submittedName>
</protein>
<feature type="region of interest" description="Disordered" evidence="3">
    <location>
        <begin position="696"/>
        <end position="720"/>
    </location>
</feature>
<dbReference type="SUPFAM" id="SSF103657">
    <property type="entry name" value="BAR/IMD domain-like"/>
    <property type="match status" value="1"/>
</dbReference>
<evidence type="ECO:0000313" key="7">
    <source>
        <dbReference type="WBParaSite" id="Pan_g5615.t1"/>
    </source>
</evidence>
<feature type="region of interest" description="Disordered" evidence="3">
    <location>
        <begin position="433"/>
        <end position="476"/>
    </location>
</feature>
<feature type="region of interest" description="Disordered" evidence="3">
    <location>
        <begin position="757"/>
        <end position="776"/>
    </location>
</feature>
<dbReference type="SMART" id="SM00324">
    <property type="entry name" value="RhoGAP"/>
    <property type="match status" value="1"/>
</dbReference>
<dbReference type="Gene3D" id="1.10.555.10">
    <property type="entry name" value="Rho GTPase activation protein"/>
    <property type="match status" value="1"/>
</dbReference>
<accession>A0A7E4W175</accession>
<dbReference type="Gene3D" id="1.20.1270.60">
    <property type="entry name" value="Arfaptin homology (AH) domain/BAR domain"/>
    <property type="match status" value="1"/>
</dbReference>
<dbReference type="Pfam" id="PF00611">
    <property type="entry name" value="FCH"/>
    <property type="match status" value="1"/>
</dbReference>
<keyword evidence="1 2" id="KW-0175">Coiled coil</keyword>
<dbReference type="InterPro" id="IPR051627">
    <property type="entry name" value="SLIT-ROBO_RhoGAP"/>
</dbReference>
<keyword evidence="6" id="KW-1185">Reference proteome</keyword>
<feature type="region of interest" description="Disordered" evidence="3">
    <location>
        <begin position="944"/>
        <end position="977"/>
    </location>
</feature>
<feature type="compositionally biased region" description="Polar residues" evidence="3">
    <location>
        <begin position="816"/>
        <end position="834"/>
    </location>
</feature>
<feature type="compositionally biased region" description="Polar residues" evidence="3">
    <location>
        <begin position="757"/>
        <end position="769"/>
    </location>
</feature>
<feature type="domain" description="F-BAR" evidence="5">
    <location>
        <begin position="1"/>
        <end position="294"/>
    </location>
</feature>
<dbReference type="InterPro" id="IPR001060">
    <property type="entry name" value="FCH_dom"/>
</dbReference>
<feature type="compositionally biased region" description="Polar residues" evidence="3">
    <location>
        <begin position="944"/>
        <end position="954"/>
    </location>
</feature>
<feature type="compositionally biased region" description="Low complexity" evidence="3">
    <location>
        <begin position="795"/>
        <end position="815"/>
    </location>
</feature>
<evidence type="ECO:0000256" key="3">
    <source>
        <dbReference type="SAM" id="MobiDB-lite"/>
    </source>
</evidence>
<feature type="region of interest" description="Disordered" evidence="3">
    <location>
        <begin position="846"/>
        <end position="878"/>
    </location>
</feature>
<reference evidence="6" key="1">
    <citation type="journal article" date="2013" name="Genetics">
        <title>The draft genome and transcriptome of Panagrellus redivivus are shaped by the harsh demands of a free-living lifestyle.</title>
        <authorList>
            <person name="Srinivasan J."/>
            <person name="Dillman A.R."/>
            <person name="Macchietto M.G."/>
            <person name="Heikkinen L."/>
            <person name="Lakso M."/>
            <person name="Fracchia K.M."/>
            <person name="Antoshechkin I."/>
            <person name="Mortazavi A."/>
            <person name="Wong G."/>
            <person name="Sternberg P.W."/>
        </authorList>
    </citation>
    <scope>NUCLEOTIDE SEQUENCE [LARGE SCALE GENOMIC DNA]</scope>
    <source>
        <strain evidence="6">MT8872</strain>
    </source>
</reference>
<reference evidence="7" key="2">
    <citation type="submission" date="2020-10" db="UniProtKB">
        <authorList>
            <consortium name="WormBaseParasite"/>
        </authorList>
    </citation>
    <scope>IDENTIFICATION</scope>
</reference>
<dbReference type="InterPro" id="IPR027267">
    <property type="entry name" value="AH/BAR_dom_sf"/>
</dbReference>
<evidence type="ECO:0000313" key="6">
    <source>
        <dbReference type="Proteomes" id="UP000492821"/>
    </source>
</evidence>
<dbReference type="SMART" id="SM00055">
    <property type="entry name" value="FCH"/>
    <property type="match status" value="1"/>
</dbReference>
<dbReference type="InterPro" id="IPR008936">
    <property type="entry name" value="Rho_GTPase_activation_prot"/>
</dbReference>
<dbReference type="Proteomes" id="UP000492821">
    <property type="component" value="Unassembled WGS sequence"/>
</dbReference>
<evidence type="ECO:0000256" key="2">
    <source>
        <dbReference type="PROSITE-ProRule" id="PRU01077"/>
    </source>
</evidence>
<dbReference type="WBParaSite" id="Pan_g5615.t1">
    <property type="protein sequence ID" value="Pan_g5615.t1"/>
    <property type="gene ID" value="Pan_g5615"/>
</dbReference>
<dbReference type="InterPro" id="IPR031160">
    <property type="entry name" value="F_BAR_dom"/>
</dbReference>
<feature type="compositionally biased region" description="Polar residues" evidence="3">
    <location>
        <begin position="961"/>
        <end position="977"/>
    </location>
</feature>
<feature type="compositionally biased region" description="Polar residues" evidence="3">
    <location>
        <begin position="860"/>
        <end position="878"/>
    </location>
</feature>
<dbReference type="InterPro" id="IPR000198">
    <property type="entry name" value="RhoGAP_dom"/>
</dbReference>
<dbReference type="PANTHER" id="PTHR14166">
    <property type="entry name" value="SLIT-ROBO RHO GTPASE ACTIVATING PROTEIN"/>
    <property type="match status" value="1"/>
</dbReference>
<dbReference type="AlphaFoldDB" id="A0A7E4W175"/>
<name>A0A7E4W175_PANRE</name>